<gene>
    <name evidence="1" type="ORF">DASB73_030460</name>
</gene>
<evidence type="ECO:0000313" key="1">
    <source>
        <dbReference type="EMBL" id="GMM52083.1"/>
    </source>
</evidence>
<proteinExistence type="predicted"/>
<sequence>MSNYYGAANAMDMTGAPEFAHGRQPEIMPPAPMQPMEAVQPLAHVRQLPQVDPMRAMHPVYPMQPMEHVPHVNTLPNNLVNSNPLESMDSNPIIKDNLGEQSVAYSMGGTLNGEVQDYRAIEIETEYNPDASSFIAPDDSTSSANKRIFKRGFQLTSSRKIAPLKKKDGEALWRKDIQYDFLNAVFTDENKVFTNRHNNNEPDTFAKVYLDAMAHSSKCSKVLGERLTGDRKTGIKIAMVCLLVNLGRINTTLNFFPEMKGALRTYHPIPSLQTQDAQDYKQLQDAPRLKSILKGACDVSHDLTHVDSLPPPKTVTPIHLIFLMTASPHLVEASFNGSNSASNEQIRFFDLIMDTKKSSKSRAKAFLWLMYEHLERTPSIPNPFGSQFPAPIPIQSGDAGIENVDTPWEIAFGTKKSLQRLSILEPSNTSLVVNNPPSDKTFAPLVIPKRKMRSAKDRRSQEFYQQLLKEKRHKRYLKRQELDNPIYAQWLKMQDIDPIYETDEELDKLKQKQRTIEFPAGALAVGIGSKYNDYGERASSYSLVLKRVSKTVRDE</sequence>
<dbReference type="Proteomes" id="UP001362899">
    <property type="component" value="Unassembled WGS sequence"/>
</dbReference>
<name>A0AAV5RKV4_STABA</name>
<comment type="caution">
    <text evidence="1">The sequence shown here is derived from an EMBL/GenBank/DDBJ whole genome shotgun (WGS) entry which is preliminary data.</text>
</comment>
<dbReference type="EMBL" id="BTGC01000008">
    <property type="protein sequence ID" value="GMM52083.1"/>
    <property type="molecule type" value="Genomic_DNA"/>
</dbReference>
<dbReference type="PANTHER" id="PTHR37287">
    <property type="entry name" value="INO EIGHTY SUBUNIT 1"/>
    <property type="match status" value="1"/>
</dbReference>
<dbReference type="AlphaFoldDB" id="A0AAV5RKV4"/>
<evidence type="ECO:0000313" key="2">
    <source>
        <dbReference type="Proteomes" id="UP001362899"/>
    </source>
</evidence>
<dbReference type="GO" id="GO:0031011">
    <property type="term" value="C:Ino80 complex"/>
    <property type="evidence" value="ECO:0007669"/>
    <property type="project" value="InterPro"/>
</dbReference>
<dbReference type="PANTHER" id="PTHR37287:SF1">
    <property type="entry name" value="INO EIGHTY SUBUNIT 1"/>
    <property type="match status" value="1"/>
</dbReference>
<organism evidence="1 2">
    <name type="scientific">Starmerella bacillaris</name>
    <name type="common">Yeast</name>
    <name type="synonym">Candida zemplinina</name>
    <dbReference type="NCBI Taxonomy" id="1247836"/>
    <lineage>
        <taxon>Eukaryota</taxon>
        <taxon>Fungi</taxon>
        <taxon>Dikarya</taxon>
        <taxon>Ascomycota</taxon>
        <taxon>Saccharomycotina</taxon>
        <taxon>Dipodascomycetes</taxon>
        <taxon>Dipodascales</taxon>
        <taxon>Trichomonascaceae</taxon>
        <taxon>Starmerella</taxon>
    </lineage>
</organism>
<accession>A0AAV5RKV4</accession>
<keyword evidence="2" id="KW-1185">Reference proteome</keyword>
<protein>
    <submittedName>
        <fullName evidence="1">Ies1 protein</fullName>
    </submittedName>
</protein>
<dbReference type="InterPro" id="IPR038014">
    <property type="entry name" value="Ies1"/>
</dbReference>
<reference evidence="1 2" key="1">
    <citation type="journal article" date="2023" name="Elife">
        <title>Identification of key yeast species and microbe-microbe interactions impacting larval growth of Drosophila in the wild.</title>
        <authorList>
            <person name="Mure A."/>
            <person name="Sugiura Y."/>
            <person name="Maeda R."/>
            <person name="Honda K."/>
            <person name="Sakurai N."/>
            <person name="Takahashi Y."/>
            <person name="Watada M."/>
            <person name="Katoh T."/>
            <person name="Gotoh A."/>
            <person name="Gotoh Y."/>
            <person name="Taniguchi I."/>
            <person name="Nakamura K."/>
            <person name="Hayashi T."/>
            <person name="Katayama T."/>
            <person name="Uemura T."/>
            <person name="Hattori Y."/>
        </authorList>
    </citation>
    <scope>NUCLEOTIDE SEQUENCE [LARGE SCALE GENOMIC DNA]</scope>
    <source>
        <strain evidence="1 2">SB-73</strain>
    </source>
</reference>